<dbReference type="AlphaFoldDB" id="A0A2P2LKJ3"/>
<protein>
    <submittedName>
        <fullName evidence="1">Uncharacterized protein MANES_05G073700</fullName>
    </submittedName>
</protein>
<proteinExistence type="predicted"/>
<accession>A0A2P2LKJ3</accession>
<organism evidence="1">
    <name type="scientific">Rhizophora mucronata</name>
    <name type="common">Asiatic mangrove</name>
    <dbReference type="NCBI Taxonomy" id="61149"/>
    <lineage>
        <taxon>Eukaryota</taxon>
        <taxon>Viridiplantae</taxon>
        <taxon>Streptophyta</taxon>
        <taxon>Embryophyta</taxon>
        <taxon>Tracheophyta</taxon>
        <taxon>Spermatophyta</taxon>
        <taxon>Magnoliopsida</taxon>
        <taxon>eudicotyledons</taxon>
        <taxon>Gunneridae</taxon>
        <taxon>Pentapetalae</taxon>
        <taxon>rosids</taxon>
        <taxon>fabids</taxon>
        <taxon>Malpighiales</taxon>
        <taxon>Rhizophoraceae</taxon>
        <taxon>Rhizophora</taxon>
    </lineage>
</organism>
<reference evidence="1" key="1">
    <citation type="submission" date="2018-02" db="EMBL/GenBank/DDBJ databases">
        <title>Rhizophora mucronata_Transcriptome.</title>
        <authorList>
            <person name="Meera S.P."/>
            <person name="Sreeshan A."/>
            <person name="Augustine A."/>
        </authorList>
    </citation>
    <scope>NUCLEOTIDE SEQUENCE</scope>
    <source>
        <tissue evidence="1">Leaf</tissue>
    </source>
</reference>
<dbReference type="EMBL" id="GGEC01037997">
    <property type="protein sequence ID" value="MBX18481.1"/>
    <property type="molecule type" value="Transcribed_RNA"/>
</dbReference>
<evidence type="ECO:0000313" key="1">
    <source>
        <dbReference type="EMBL" id="MBX18481.1"/>
    </source>
</evidence>
<name>A0A2P2LKJ3_RHIMU</name>
<sequence length="81" mass="9186">MKIITTKNSHKHSHLLSSKEVDKYFLQIRWITPFFWLTHRGRPGREALEFGEDEIAHLPLAAGSRCRSSLASASSATGRHL</sequence>